<gene>
    <name evidence="1" type="ORF">ATN88_07670</name>
</gene>
<dbReference type="AlphaFoldDB" id="A0A135I544"/>
<protein>
    <submittedName>
        <fullName evidence="1">Uncharacterized protein</fullName>
    </submittedName>
</protein>
<evidence type="ECO:0000313" key="2">
    <source>
        <dbReference type="Proteomes" id="UP000070529"/>
    </source>
</evidence>
<proteinExistence type="predicted"/>
<dbReference type="EMBL" id="LNTY01000050">
    <property type="protein sequence ID" value="KXF80552.1"/>
    <property type="molecule type" value="Genomic_DNA"/>
</dbReference>
<organism evidence="1 2">
    <name type="scientific">Enterovibrio coralii</name>
    <dbReference type="NCBI Taxonomy" id="294935"/>
    <lineage>
        <taxon>Bacteria</taxon>
        <taxon>Pseudomonadati</taxon>
        <taxon>Pseudomonadota</taxon>
        <taxon>Gammaproteobacteria</taxon>
        <taxon>Vibrionales</taxon>
        <taxon>Vibrionaceae</taxon>
        <taxon>Enterovibrio</taxon>
    </lineage>
</organism>
<reference evidence="1 2" key="1">
    <citation type="submission" date="2015-11" db="EMBL/GenBank/DDBJ databases">
        <title>Genomic Taxonomy of the Vibrionaceae.</title>
        <authorList>
            <person name="Gomez-Gil B."/>
            <person name="Enciso-Ibarra J."/>
        </authorList>
    </citation>
    <scope>NUCLEOTIDE SEQUENCE [LARGE SCALE GENOMIC DNA]</scope>
    <source>
        <strain evidence="1 2">CAIM 912</strain>
    </source>
</reference>
<evidence type="ECO:0000313" key="1">
    <source>
        <dbReference type="EMBL" id="KXF80552.1"/>
    </source>
</evidence>
<comment type="caution">
    <text evidence="1">The sequence shown here is derived from an EMBL/GenBank/DDBJ whole genome shotgun (WGS) entry which is preliminary data.</text>
</comment>
<keyword evidence="2" id="KW-1185">Reference proteome</keyword>
<dbReference type="Proteomes" id="UP000070529">
    <property type="component" value="Unassembled WGS sequence"/>
</dbReference>
<accession>A0A135I544</accession>
<dbReference type="OrthoDB" id="5458416at2"/>
<name>A0A135I544_9GAMM</name>
<dbReference type="RefSeq" id="WP_067419071.1">
    <property type="nucleotide sequence ID" value="NZ_LNTY01000050.1"/>
</dbReference>
<sequence length="189" mass="21136">MNQDFIAYTKSLLSDLPDDNAFSANDVNITDTRSVEHSHTISVNFSPTEAAYLFTGLGEVIWTENWKPDLIRGDGFSRNDIFLNKASGDTLFVVTNFDVEGGHISYVRLAPQKTVGTIDLQLKQEGQGSRVTITYRLTALSKEAEADLNALSAEAYRTEMETRESNIAAMESEIEKWLHHAQSNMMQPK</sequence>